<feature type="non-terminal residue" evidence="6">
    <location>
        <position position="271"/>
    </location>
</feature>
<evidence type="ECO:0000256" key="1">
    <source>
        <dbReference type="ARBA" id="ARBA00004308"/>
    </source>
</evidence>
<proteinExistence type="predicted"/>
<keyword evidence="3" id="KW-1003">Cell membrane</keyword>
<keyword evidence="4" id="KW-0997">Cell inner membrane</keyword>
<evidence type="ECO:0000313" key="7">
    <source>
        <dbReference type="Proteomes" id="UP000264179"/>
    </source>
</evidence>
<dbReference type="EMBL" id="DPOP01000042">
    <property type="protein sequence ID" value="HCW66493.1"/>
    <property type="molecule type" value="Genomic_DNA"/>
</dbReference>
<accession>A0A3D5N5Q7</accession>
<reference evidence="6 7" key="1">
    <citation type="journal article" date="2018" name="Nat. Biotechnol.">
        <title>A standardized bacterial taxonomy based on genome phylogeny substantially revises the tree of life.</title>
        <authorList>
            <person name="Parks D.H."/>
            <person name="Chuvochina M."/>
            <person name="Waite D.W."/>
            <person name="Rinke C."/>
            <person name="Skarshewski A."/>
            <person name="Chaumeil P.A."/>
            <person name="Hugenholtz P."/>
        </authorList>
    </citation>
    <scope>NUCLEOTIDE SEQUENCE [LARGE SCALE GENOMIC DNA]</scope>
    <source>
        <strain evidence="6">UBA9881</strain>
    </source>
</reference>
<comment type="subcellular location">
    <subcellularLocation>
        <location evidence="1">Endomembrane system</location>
    </subcellularLocation>
</comment>
<dbReference type="RefSeq" id="WP_277276730.1">
    <property type="nucleotide sequence ID" value="NZ_DPOP01000042.1"/>
</dbReference>
<dbReference type="Proteomes" id="UP000264179">
    <property type="component" value="Unassembled WGS sequence"/>
</dbReference>
<dbReference type="PANTHER" id="PTHR30024:SF43">
    <property type="entry name" value="BLL4572 PROTEIN"/>
    <property type="match status" value="1"/>
</dbReference>
<keyword evidence="5" id="KW-0472">Membrane</keyword>
<dbReference type="Gene3D" id="3.40.190.10">
    <property type="entry name" value="Periplasmic binding protein-like II"/>
    <property type="match status" value="2"/>
</dbReference>
<dbReference type="InterPro" id="IPR044527">
    <property type="entry name" value="NrtA/CpmA_ABC-bd_dom"/>
</dbReference>
<evidence type="ECO:0000256" key="2">
    <source>
        <dbReference type="ARBA" id="ARBA00022448"/>
    </source>
</evidence>
<name>A0A3D5N5Q7_9PROT</name>
<protein>
    <submittedName>
        <fullName evidence="6">Nitrate transporter</fullName>
    </submittedName>
</protein>
<dbReference type="AlphaFoldDB" id="A0A3D5N5Q7"/>
<organism evidence="6 7">
    <name type="scientific">Thalassospira lucentensis</name>
    <dbReference type="NCBI Taxonomy" id="168935"/>
    <lineage>
        <taxon>Bacteria</taxon>
        <taxon>Pseudomonadati</taxon>
        <taxon>Pseudomonadota</taxon>
        <taxon>Alphaproteobacteria</taxon>
        <taxon>Rhodospirillales</taxon>
        <taxon>Thalassospiraceae</taxon>
        <taxon>Thalassospira</taxon>
    </lineage>
</organism>
<gene>
    <name evidence="6" type="ORF">DHR80_04620</name>
</gene>
<keyword evidence="2" id="KW-0813">Transport</keyword>
<dbReference type="STRING" id="168935.AUP42_19520"/>
<dbReference type="Pfam" id="PF13379">
    <property type="entry name" value="NMT1_2"/>
    <property type="match status" value="1"/>
</dbReference>
<comment type="caution">
    <text evidence="6">The sequence shown here is derived from an EMBL/GenBank/DDBJ whole genome shotgun (WGS) entry which is preliminary data.</text>
</comment>
<dbReference type="SUPFAM" id="SSF53850">
    <property type="entry name" value="Periplasmic binding protein-like II"/>
    <property type="match status" value="1"/>
</dbReference>
<evidence type="ECO:0000256" key="4">
    <source>
        <dbReference type="ARBA" id="ARBA00022519"/>
    </source>
</evidence>
<dbReference type="PANTHER" id="PTHR30024">
    <property type="entry name" value="ALIPHATIC SULFONATES-BINDING PROTEIN-RELATED"/>
    <property type="match status" value="1"/>
</dbReference>
<evidence type="ECO:0000256" key="3">
    <source>
        <dbReference type="ARBA" id="ARBA00022475"/>
    </source>
</evidence>
<sequence length="271" mass="29515">MGNKVRLGFVPLVDCAIPVVARAMGFADQENIDLELVREMSWAAIRDKLSYGVYEAAHLLAGIPIAARLGLGGVPVQHLVVPMALGRGGNAITVSTRLYQRMLEADPAAIHGPRGLSARALKKVIDEDRASGRPVMSFATVFPFSSHNYELRYWMAAAGIDPDKDVNIGVIAPQRMFDSLRNGWVDGYCVGEPWNQRAVFHGDGVIVALKDDIWSRSPEKVLGVRQDWVDSNPDTVSALVRALVRAAEWADEPGNRAELAQMLSEESNVGA</sequence>
<dbReference type="CDD" id="cd13553">
    <property type="entry name" value="PBP2_NrtA_CpmA_like"/>
    <property type="match status" value="1"/>
</dbReference>
<evidence type="ECO:0000256" key="5">
    <source>
        <dbReference type="ARBA" id="ARBA00023136"/>
    </source>
</evidence>
<dbReference type="GO" id="GO:0012505">
    <property type="term" value="C:endomembrane system"/>
    <property type="evidence" value="ECO:0007669"/>
    <property type="project" value="UniProtKB-SubCell"/>
</dbReference>
<evidence type="ECO:0000313" key="6">
    <source>
        <dbReference type="EMBL" id="HCW66493.1"/>
    </source>
</evidence>